<keyword evidence="2" id="KW-0812">Transmembrane</keyword>
<keyword evidence="4" id="KW-1185">Reference proteome</keyword>
<comment type="caution">
    <text evidence="3">The sequence shown here is derived from an EMBL/GenBank/DDBJ whole genome shotgun (WGS) entry which is preliminary data.</text>
</comment>
<accession>A0A5M3MZ56</accession>
<organism evidence="3 4">
    <name type="scientific">Coniophora puteana (strain RWD-64-598)</name>
    <name type="common">Brown rot fungus</name>
    <dbReference type="NCBI Taxonomy" id="741705"/>
    <lineage>
        <taxon>Eukaryota</taxon>
        <taxon>Fungi</taxon>
        <taxon>Dikarya</taxon>
        <taxon>Basidiomycota</taxon>
        <taxon>Agaricomycotina</taxon>
        <taxon>Agaricomycetes</taxon>
        <taxon>Agaricomycetidae</taxon>
        <taxon>Boletales</taxon>
        <taxon>Coniophorineae</taxon>
        <taxon>Coniophoraceae</taxon>
        <taxon>Coniophora</taxon>
    </lineage>
</organism>
<dbReference type="GeneID" id="19202848"/>
<dbReference type="RefSeq" id="XP_007766116.1">
    <property type="nucleotide sequence ID" value="XM_007767926.1"/>
</dbReference>
<name>A0A5M3MZ56_CONPW</name>
<dbReference type="InterPro" id="IPR021840">
    <property type="entry name" value="DUF3433"/>
</dbReference>
<dbReference type="Proteomes" id="UP000053558">
    <property type="component" value="Unassembled WGS sequence"/>
</dbReference>
<dbReference type="PANTHER" id="PTHR37544">
    <property type="entry name" value="SPRAY-RELATED"/>
    <property type="match status" value="1"/>
</dbReference>
<dbReference type="OMA" id="INTSANC"/>
<keyword evidence="2" id="KW-0472">Membrane</keyword>
<evidence type="ECO:0000256" key="1">
    <source>
        <dbReference type="SAM" id="MobiDB-lite"/>
    </source>
</evidence>
<feature type="transmembrane region" description="Helical" evidence="2">
    <location>
        <begin position="167"/>
        <end position="187"/>
    </location>
</feature>
<sequence length="638" mass="69200">MPEHLKFVDQPSPSSSSFSPPYSPPYSARFRHSIHEIPTPGEVVARPKRYEPWTINLWVVGGVTAVMFALAATLEILLYFSNRNNGFHIPQDDPFEFASTQVLASFFPTLLVAPLAFYWTVADSMVRWYQPYIMLSEGSASASNSVLLDYVTLNRLMILWTSLNKRHWIICISTILSCTVVFLQPLAGSVFTVKQVPHSVAINATSVSKVGLLWDLPQLWAYISSAGYADAAVYNNLTDPPFVRASWTAAEFSWSSYEVINATLTVNTTGLETSVNCVPATYISLNYSSSGLSTLTASLDGCSGPTQVNFNASDATNQYGTINASACLSSGEDIPVHFQPVLFWWYYPYQPNDTLTAAVFCHPTMEFYDIQAVQNLNDGSLQPVQVLGPYSGSDNVTGAPLYGRAWNGVVFDPSDDAIVNARATSIGTEIPGTIFRYGMQLNGGVVTLFQGASGGFINVTKNVYTQHLALASKSTYLIKESSTIPGELTSFVSRLFLDSCSSHALVAFLLAIGSIGLLLHWTHARARSQLHLTASPGSIGAAAALVSRSGFGELLLPYDNEKRMEEKLTGLEFGIDSRTGAIMAIENDASLGYQHEDEGPDGDMLLGIYKPAPSGIGVALAPSASPMYKSFSDTQEIV</sequence>
<protein>
    <submittedName>
        <fullName evidence="3">Uncharacterized protein</fullName>
    </submittedName>
</protein>
<evidence type="ECO:0000313" key="4">
    <source>
        <dbReference type="Proteomes" id="UP000053558"/>
    </source>
</evidence>
<feature type="compositionally biased region" description="Low complexity" evidence="1">
    <location>
        <begin position="11"/>
        <end position="20"/>
    </location>
</feature>
<dbReference type="Pfam" id="PF11915">
    <property type="entry name" value="DUF3433"/>
    <property type="match status" value="1"/>
</dbReference>
<gene>
    <name evidence="3" type="ORF">CONPUDRAFT_151431</name>
</gene>
<dbReference type="EMBL" id="JH711575">
    <property type="protein sequence ID" value="EIW84409.1"/>
    <property type="molecule type" value="Genomic_DNA"/>
</dbReference>
<dbReference type="OrthoDB" id="3248909at2759"/>
<dbReference type="PANTHER" id="PTHR37544:SF3">
    <property type="entry name" value="SPRAY"/>
    <property type="match status" value="1"/>
</dbReference>
<feature type="transmembrane region" description="Helical" evidence="2">
    <location>
        <begin position="55"/>
        <end position="80"/>
    </location>
</feature>
<dbReference type="KEGG" id="cput:CONPUDRAFT_151431"/>
<feature type="transmembrane region" description="Helical" evidence="2">
    <location>
        <begin position="100"/>
        <end position="121"/>
    </location>
</feature>
<feature type="region of interest" description="Disordered" evidence="1">
    <location>
        <begin position="1"/>
        <end position="23"/>
    </location>
</feature>
<evidence type="ECO:0000256" key="2">
    <source>
        <dbReference type="SAM" id="Phobius"/>
    </source>
</evidence>
<dbReference type="AlphaFoldDB" id="A0A5M3MZ56"/>
<keyword evidence="2" id="KW-1133">Transmembrane helix</keyword>
<reference evidence="4" key="1">
    <citation type="journal article" date="2012" name="Science">
        <title>The Paleozoic origin of enzymatic lignin decomposition reconstructed from 31 fungal genomes.</title>
        <authorList>
            <person name="Floudas D."/>
            <person name="Binder M."/>
            <person name="Riley R."/>
            <person name="Barry K."/>
            <person name="Blanchette R.A."/>
            <person name="Henrissat B."/>
            <person name="Martinez A.T."/>
            <person name="Otillar R."/>
            <person name="Spatafora J.W."/>
            <person name="Yadav J.S."/>
            <person name="Aerts A."/>
            <person name="Benoit I."/>
            <person name="Boyd A."/>
            <person name="Carlson A."/>
            <person name="Copeland A."/>
            <person name="Coutinho P.M."/>
            <person name="de Vries R.P."/>
            <person name="Ferreira P."/>
            <person name="Findley K."/>
            <person name="Foster B."/>
            <person name="Gaskell J."/>
            <person name="Glotzer D."/>
            <person name="Gorecki P."/>
            <person name="Heitman J."/>
            <person name="Hesse C."/>
            <person name="Hori C."/>
            <person name="Igarashi K."/>
            <person name="Jurgens J.A."/>
            <person name="Kallen N."/>
            <person name="Kersten P."/>
            <person name="Kohler A."/>
            <person name="Kuees U."/>
            <person name="Kumar T.K.A."/>
            <person name="Kuo A."/>
            <person name="LaButti K."/>
            <person name="Larrondo L.F."/>
            <person name="Lindquist E."/>
            <person name="Ling A."/>
            <person name="Lombard V."/>
            <person name="Lucas S."/>
            <person name="Lundell T."/>
            <person name="Martin R."/>
            <person name="McLaughlin D.J."/>
            <person name="Morgenstern I."/>
            <person name="Morin E."/>
            <person name="Murat C."/>
            <person name="Nagy L.G."/>
            <person name="Nolan M."/>
            <person name="Ohm R.A."/>
            <person name="Patyshakuliyeva A."/>
            <person name="Rokas A."/>
            <person name="Ruiz-Duenas F.J."/>
            <person name="Sabat G."/>
            <person name="Salamov A."/>
            <person name="Samejima M."/>
            <person name="Schmutz J."/>
            <person name="Slot J.C."/>
            <person name="St John F."/>
            <person name="Stenlid J."/>
            <person name="Sun H."/>
            <person name="Sun S."/>
            <person name="Syed K."/>
            <person name="Tsang A."/>
            <person name="Wiebenga A."/>
            <person name="Young D."/>
            <person name="Pisabarro A."/>
            <person name="Eastwood D.C."/>
            <person name="Martin F."/>
            <person name="Cullen D."/>
            <person name="Grigoriev I.V."/>
            <person name="Hibbett D.S."/>
        </authorList>
    </citation>
    <scope>NUCLEOTIDE SEQUENCE [LARGE SCALE GENOMIC DNA]</scope>
    <source>
        <strain evidence="4">RWD-64-598 SS2</strain>
    </source>
</reference>
<evidence type="ECO:0000313" key="3">
    <source>
        <dbReference type="EMBL" id="EIW84409.1"/>
    </source>
</evidence>
<proteinExistence type="predicted"/>